<evidence type="ECO:0000313" key="2">
    <source>
        <dbReference type="Proteomes" id="UP000183788"/>
    </source>
</evidence>
<dbReference type="EMBL" id="FPIZ01000022">
    <property type="protein sequence ID" value="SFW83494.1"/>
    <property type="molecule type" value="Genomic_DNA"/>
</dbReference>
<dbReference type="Proteomes" id="UP000183788">
    <property type="component" value="Unassembled WGS sequence"/>
</dbReference>
<proteinExistence type="predicted"/>
<dbReference type="AlphaFoldDB" id="A0A1K1SGR7"/>
<dbReference type="STRING" id="1004.SAMN05661012_05419"/>
<accession>A0A1K1SGR7</accession>
<evidence type="ECO:0000313" key="1">
    <source>
        <dbReference type="EMBL" id="SFW83494.1"/>
    </source>
</evidence>
<gene>
    <name evidence="1" type="ORF">SAMN05661012_05419</name>
</gene>
<organism evidence="1 2">
    <name type="scientific">Chitinophaga sancti</name>
    <dbReference type="NCBI Taxonomy" id="1004"/>
    <lineage>
        <taxon>Bacteria</taxon>
        <taxon>Pseudomonadati</taxon>
        <taxon>Bacteroidota</taxon>
        <taxon>Chitinophagia</taxon>
        <taxon>Chitinophagales</taxon>
        <taxon>Chitinophagaceae</taxon>
        <taxon>Chitinophaga</taxon>
    </lineage>
</organism>
<protein>
    <submittedName>
        <fullName evidence="1">Uncharacterized protein</fullName>
    </submittedName>
</protein>
<sequence length="121" mass="14160">MYFSARVISLNIVVNSSCNFLALTLQGVGFALNVKYDVHVRFDKLANEKLYDKLDLEYSEVYSSTNPAYKVYNSPTLLRPGQPLELVLNKIRWWLMIFFPCTRLLDMVLRQCLLMRLDFII</sequence>
<name>A0A1K1SGR7_9BACT</name>
<reference evidence="1 2" key="1">
    <citation type="submission" date="2016-11" db="EMBL/GenBank/DDBJ databases">
        <authorList>
            <person name="Jaros S."/>
            <person name="Januszkiewicz K."/>
            <person name="Wedrychowicz H."/>
        </authorList>
    </citation>
    <scope>NUCLEOTIDE SEQUENCE [LARGE SCALE GENOMIC DNA]</scope>
    <source>
        <strain evidence="1 2">DSM 784</strain>
    </source>
</reference>